<dbReference type="Proteomes" id="UP000315295">
    <property type="component" value="Unassembled WGS sequence"/>
</dbReference>
<dbReference type="PANTHER" id="PTHR11439">
    <property type="entry name" value="GAG-POL-RELATED RETROTRANSPOSON"/>
    <property type="match status" value="1"/>
</dbReference>
<dbReference type="InterPro" id="IPR043502">
    <property type="entry name" value="DNA/RNA_pol_sf"/>
</dbReference>
<name>A0A540LUI2_MALBA</name>
<dbReference type="EMBL" id="VIEB01000464">
    <property type="protein sequence ID" value="TQD89989.1"/>
    <property type="molecule type" value="Genomic_DNA"/>
</dbReference>
<comment type="caution">
    <text evidence="1">The sequence shown here is derived from an EMBL/GenBank/DDBJ whole genome shotgun (WGS) entry which is preliminary data.</text>
</comment>
<evidence type="ECO:0000313" key="2">
    <source>
        <dbReference type="Proteomes" id="UP000315295"/>
    </source>
</evidence>
<sequence length="215" mass="24301">MHRPTTVHWVAVKRILRYLKATPTHGIVYKPSPLHLTAYADADYAGDPDDRRSTGGYCIFLGDNLISWSSKKQRGVSRSSTEAEYRQLAYTAAALSWYRTLFRELHLPLASPRIWCDNISAISVASNPVYQQRMRHVEVDYHYVREKVTRNELTVGYVSSVDQLADLLTKGLSAARFSFLLSKLPVRGLPVSLRGSDKPVSHMNTDVHSYSNTDT</sequence>
<evidence type="ECO:0008006" key="3">
    <source>
        <dbReference type="Google" id="ProtNLM"/>
    </source>
</evidence>
<dbReference type="AlphaFoldDB" id="A0A540LUI2"/>
<proteinExistence type="predicted"/>
<reference evidence="1 2" key="1">
    <citation type="journal article" date="2019" name="G3 (Bethesda)">
        <title>Sequencing of a Wild Apple (Malus baccata) Genome Unravels the Differences Between Cultivated and Wild Apple Species Regarding Disease Resistance and Cold Tolerance.</title>
        <authorList>
            <person name="Chen X."/>
        </authorList>
    </citation>
    <scope>NUCLEOTIDE SEQUENCE [LARGE SCALE GENOMIC DNA]</scope>
    <source>
        <strain evidence="2">cv. Shandingzi</strain>
        <tissue evidence="1">Leaves</tissue>
    </source>
</reference>
<dbReference type="CDD" id="cd09272">
    <property type="entry name" value="RNase_HI_RT_Ty1"/>
    <property type="match status" value="1"/>
</dbReference>
<accession>A0A540LUI2</accession>
<organism evidence="1 2">
    <name type="scientific">Malus baccata</name>
    <name type="common">Siberian crab apple</name>
    <name type="synonym">Pyrus baccata</name>
    <dbReference type="NCBI Taxonomy" id="106549"/>
    <lineage>
        <taxon>Eukaryota</taxon>
        <taxon>Viridiplantae</taxon>
        <taxon>Streptophyta</taxon>
        <taxon>Embryophyta</taxon>
        <taxon>Tracheophyta</taxon>
        <taxon>Spermatophyta</taxon>
        <taxon>Magnoliopsida</taxon>
        <taxon>eudicotyledons</taxon>
        <taxon>Gunneridae</taxon>
        <taxon>Pentapetalae</taxon>
        <taxon>rosids</taxon>
        <taxon>fabids</taxon>
        <taxon>Rosales</taxon>
        <taxon>Rosaceae</taxon>
        <taxon>Amygdaloideae</taxon>
        <taxon>Maleae</taxon>
        <taxon>Malus</taxon>
    </lineage>
</organism>
<dbReference type="PANTHER" id="PTHR11439:SF500">
    <property type="entry name" value="RNA-DIRECTED DNA POLYMERASE"/>
    <property type="match status" value="1"/>
</dbReference>
<gene>
    <name evidence="1" type="ORF">C1H46_024473</name>
</gene>
<evidence type="ECO:0000313" key="1">
    <source>
        <dbReference type="EMBL" id="TQD89989.1"/>
    </source>
</evidence>
<dbReference type="STRING" id="106549.A0A540LUI2"/>
<protein>
    <recommendedName>
        <fullName evidence="3">Reverse transcriptase Ty1/copia-type domain-containing protein</fullName>
    </recommendedName>
</protein>
<dbReference type="SUPFAM" id="SSF56672">
    <property type="entry name" value="DNA/RNA polymerases"/>
    <property type="match status" value="1"/>
</dbReference>
<keyword evidence="2" id="KW-1185">Reference proteome</keyword>